<dbReference type="InterPro" id="IPR035526">
    <property type="entry name" value="Obscurin_SH3"/>
</dbReference>
<evidence type="ECO:0000256" key="6">
    <source>
        <dbReference type="ARBA" id="ARBA00022443"/>
    </source>
</evidence>
<dbReference type="FunFam" id="2.60.40.10:FF:000148">
    <property type="entry name" value="titin isoform X1"/>
    <property type="match status" value="1"/>
</dbReference>
<keyword evidence="12" id="KW-0479">Metal-binding</keyword>
<evidence type="ECO:0000256" key="7">
    <source>
        <dbReference type="ARBA" id="ARBA00022490"/>
    </source>
</evidence>
<evidence type="ECO:0000256" key="18">
    <source>
        <dbReference type="ARBA" id="ARBA00022860"/>
    </source>
</evidence>
<dbReference type="FunFam" id="2.60.40.10:FF:000502">
    <property type="entry name" value="obscurin-like protein 1 isoform X2"/>
    <property type="match status" value="1"/>
</dbReference>
<dbReference type="CDD" id="cd20971">
    <property type="entry name" value="IgI_1_Titin-A168_like"/>
    <property type="match status" value="1"/>
</dbReference>
<evidence type="ECO:0000256" key="9">
    <source>
        <dbReference type="ARBA" id="ARBA00022553"/>
    </source>
</evidence>
<dbReference type="FunFam" id="2.60.40.10:FF:000747">
    <property type="entry name" value="obscurin isoform X6"/>
    <property type="match status" value="1"/>
</dbReference>
<dbReference type="SUPFAM" id="SSF48065">
    <property type="entry name" value="DBL homology domain (DH-domain)"/>
    <property type="match status" value="1"/>
</dbReference>
<dbReference type="SUPFAM" id="SSF49265">
    <property type="entry name" value="Fibronectin type III"/>
    <property type="match status" value="2"/>
</dbReference>
<dbReference type="FunFam" id="2.60.40.10:FF:000599">
    <property type="entry name" value="obscurin isoform X3"/>
    <property type="match status" value="1"/>
</dbReference>
<dbReference type="InterPro" id="IPR036640">
    <property type="entry name" value="ABC1_TM_sf"/>
</dbReference>
<dbReference type="GO" id="GO:0005634">
    <property type="term" value="C:nucleus"/>
    <property type="evidence" value="ECO:0007669"/>
    <property type="project" value="UniProtKB-SubCell"/>
</dbReference>
<dbReference type="PROSITE" id="PS00211">
    <property type="entry name" value="ABC_TRANSPORTER_1"/>
    <property type="match status" value="1"/>
</dbReference>
<dbReference type="FunFam" id="2.60.40.10:FF:000214">
    <property type="entry name" value="titin isoform X1"/>
    <property type="match status" value="4"/>
</dbReference>
<feature type="compositionally biased region" description="Low complexity" evidence="27">
    <location>
        <begin position="5594"/>
        <end position="5605"/>
    </location>
</feature>
<dbReference type="SUPFAM" id="SSF90123">
    <property type="entry name" value="ABC transporter transmembrane region"/>
    <property type="match status" value="1"/>
</dbReference>
<dbReference type="InterPro" id="IPR052385">
    <property type="entry name" value="Obscurin/Obscurin-like_Reg"/>
</dbReference>
<dbReference type="PROSITE" id="PS50835">
    <property type="entry name" value="IG_LIKE"/>
    <property type="match status" value="43"/>
</dbReference>
<comment type="caution">
    <text evidence="35">The sequence shown here is derived from an EMBL/GenBank/DDBJ whole genome shotgun (WGS) entry which is preliminary data.</text>
</comment>
<dbReference type="Gene3D" id="2.30.30.40">
    <property type="entry name" value="SH3 Domains"/>
    <property type="match status" value="1"/>
</dbReference>
<feature type="region of interest" description="Disordered" evidence="27">
    <location>
        <begin position="6885"/>
        <end position="6912"/>
    </location>
</feature>
<feature type="domain" description="Ig-like" evidence="32">
    <location>
        <begin position="1993"/>
        <end position="2079"/>
    </location>
</feature>
<feature type="domain" description="Ig-like" evidence="32">
    <location>
        <begin position="2084"/>
        <end position="2168"/>
    </location>
</feature>
<dbReference type="Gene3D" id="2.60.40.10">
    <property type="entry name" value="Immunoglobulins"/>
    <property type="match status" value="56"/>
</dbReference>
<feature type="region of interest" description="Disordered" evidence="27">
    <location>
        <begin position="6820"/>
        <end position="6851"/>
    </location>
</feature>
<evidence type="ECO:0000256" key="1">
    <source>
        <dbReference type="ARBA" id="ARBA00001946"/>
    </source>
</evidence>
<dbReference type="InterPro" id="IPR000048">
    <property type="entry name" value="IQ_motif_EF-hand-BS"/>
</dbReference>
<dbReference type="InterPro" id="IPR027417">
    <property type="entry name" value="P-loop_NTPase"/>
</dbReference>
<dbReference type="SMART" id="SM00408">
    <property type="entry name" value="IGc2"/>
    <property type="match status" value="44"/>
</dbReference>
<evidence type="ECO:0000259" key="31">
    <source>
        <dbReference type="PROSITE" id="PS50010"/>
    </source>
</evidence>
<comment type="catalytic activity">
    <reaction evidence="24">
        <text>L-threonyl-[protein] + ATP = O-phospho-L-threonyl-[protein] + ADP + H(+)</text>
        <dbReference type="Rhea" id="RHEA:46608"/>
        <dbReference type="Rhea" id="RHEA-COMP:11060"/>
        <dbReference type="Rhea" id="RHEA-COMP:11605"/>
        <dbReference type="ChEBI" id="CHEBI:15378"/>
        <dbReference type="ChEBI" id="CHEBI:30013"/>
        <dbReference type="ChEBI" id="CHEBI:30616"/>
        <dbReference type="ChEBI" id="CHEBI:61977"/>
        <dbReference type="ChEBI" id="CHEBI:456216"/>
        <dbReference type="EC" id="2.7.11.1"/>
    </reaction>
</comment>
<sequence>MRPLENSALKRPKLDWTFLQRLYKILKILFPDWCSQNVLMFGTLLGVTLLVQMVIYQVGLIPSQFYGVLSEKNHNKFQELIVFAVLLILLNSALKSVEQYICSLLYVSWRTSLTEDLHRDYFWGRVYYTVNVLRKDIDNPTGWIGLLSIFGYFVLGTIVNKILMGPIVSTLIEQEKLEGDFRFKHMQIRMNAESVAFYRAGKVEHMRTDWRLHNLLHTQKNLMNRELWLYMGVNIFDYLGSILSYIVIAIPIFVGVYDGMTPGELSALVSKNAFVCIYLINCFTQLIDLSTTISDIAGYTHRIGELREVMNDIGRKQCDYDLILRDTSDFDSHRDMGSSDTAFVLDGLSFKSPVSNELLVKDLSLRIYQGTHLLLVGNTGTGKTSLLRVLNHLWEPSGGSFEMTTCFGPRGVLFLPQKPYLTDGSLREQVIYPLKDIYPAAGSVDDERILQYLELAGVSSLLKRTGGLDEKVNWNWYDVLSPGEMQRLCFARLFYLQPKYAEIWKQIFLWPLLSCRSLLLISMVLEPVLDEVSSALSEEAEDQLYRACKQLGMTLISLGHRSTLHKEPEMDQNLFGGAPRFLTRPKAFSLSVGRDATLSCTVVGNPVPAVTWEKEKLNISTGGRFKTVEDGDVYRLTIYDLTLEDSGQYLCRARNNVGEAYAAVTLKVGLPAKVVDRAPMFTAKPISTRVGLGGEVTFFCRVAAHPDPHFEWEKDGRYLGETNRIKITADCESSSLHIQSVRNMDAGTYTCRVQNSIGRAQAAAALAVDVQDTRLLNVDKSTSLLSHMQKRKEEMSKDISFYRLADSSSITSTSFSKTGEDFNILGLVSSQEQHVSAFTGKLPKGIFTRTCMVTEGKHAKLSCFVTGHPKPQIIWRKDGVNIIEGRRHVMYEDQAENFILKVLYCKQNDNGLYTCNASNMAGQTYSAVLVTVKEPKVPFKRKLQDVEVKEKESALLHCEVPMAAMQTSWFMEETRLRQNAKYRMDEEGTLRRLTIHNVTTNDDAVYICEMEEGSRTVAELTVLGNITKKLPRRTVVPVSDTVIFCVELEQPVDDAFWTRNGEKLKEDSRITTGRTLNQYTLTIHDCTAEDSGEVAFVAGDCKTSTRFTVTAPRKHPPDPPVNPTTCNKTDTSITLHWSRPDSERPVPINGYVVEKRKVGTPTWVRATDTETVSSSECTINNITEEGSYQFHISAVNDFGQSAYLEVPGTFYLEPTGSIKRGLLNCSTLCGEEATFSVELSAVCSGIWTLNGQLIRSGAEYLITRSKTTHTLVIREVTTALDGAQVKFVGGGSESICNLSVKRAPAHFTKKFSNTEVFTFIAHSSAQLHTEVSDASIQVSWLKNGKELRMGKKYEASSVDRKRILTIHNVTSDDAGIYECVCNGDRMSIQLALKDELAKFVNKPRTQPQEVSPVMGDVLLSCEVASPRTTVVWKKEHKEIAEDKRTTLVSQGTQRKVVIKGAKQSDEGRYSCETTVDKITFQVKIKETQAAFTNKNSYQKEVRVSVSQKATLSCEVSDSKTEVKWYKNGKQLSSSKTVHMEAQGKSRQLVLDSVEKKDAGEYTCEVGNEKMVYKIHVAGKGYSPNAINIFDPETQPAFTSKDSYQREVKVTVSQKATLSCEVSDSKTEVKWYKNGKQLSSSKTVHMEAQGKSRQLVLDSVEKKDTGEYTCEVGNEKMDFKIHVTELHSAFTNKESYQKEVKVSLAQKATLVCEVSEAKTEVKWYKDAKQLSSSKTVHMETKDKIRQLLLDSVEKKDAGEYTCLVGNEKMVFKVQVEGPPETQAAFTNKDSFQKEVRVSVSQKATLSCEVSDSKTEVKWYKDGKQLNSSKTVQIEAKGKSRQLVLDSVEKKDGGEYTCVLGNEKMDFKVSVADVSAKFQRKPGVTETVVVQQTVVTLFPIFFLTEAPLKFVVGLEPTSVALEGNIILSCQLNRAVGDVVWRHNGKEIKPGGRYTIHADGARRLLNVSSVAREDEGEYSCECKDDKTIAKITTKTPRLVKFISKMSNIVANEGKDAIFKCSITPVDVSVRWLWNDVPVTTGSKFKIAHGGNSHSLTITAVTAEDAGEVSVDAEGKVSKATLQVQQLPVTFKKKLENITVQELDTGKLEVELSRPSREVKWMRNGVVLQPGGNLKIQFDGTNHILILQSVTYADRGLYSCETLDDKTQAKLTVEMKKIEIVKGLKEITVHEQETVTMEVELTQPDVEGSWSKDGQKLRAGLKIRIMALGNKHSLTMSQLKMEDAGTISFQAEGVHTSGRLTVTEPAAKFIRPLEDVKAPEKEKVTFECEVSRVNADVKWFMDEDELKPGKKYAMHSHGHKRSLLIQKCTYEDQGQYVCKTQDDNTSAKLMVHARDIKVIKHLQDLEVTEKESAVFVCEVSHEEVVGQWYKGDVKLNPGDKIKMRQEGRAYVLLFKSVKAEDAGEIKFKAETASSTAMLKVKELPVRFVKKLRDKIAMYRHRGHLECQVSQASAKVTWYKNKKEIKPSKKHDISSEDVYRKLTINDVDSDDEATYTCDATDDKTSCQLLVEEQAISIVKELSAVEVTEPFAAHFEVEISVETVKPVKWSLNGEYLKESSDIEMEKKGTMHRLTFKKTKSSMSGTMQFTAGKSKSTAQLTVKERPIEVVEPLKDLTGKEKASVRLTCKLSAIPKEVSWFKGQTALKGSCKYIMKQNSSEVQLTIQALDADDAGVYRCQVGSCESKAKLTIEVRKVQITKPLVDVEVEEGSDAAFTCEVNYADEEAQWFLNAKPLFSNEVNVIQHVGKIYSLTLKNLTPHDGGIITFRVREEKETVCLKVKEKKAIFLKMLDDVIGEEKGTVTLNCEASKPMVSPIWRKDGTVLSVGKKYEVLHDGRILGLTIHDITKADAGQYSCDLGTDLTKSTVTVRDISIGITKRLKSVEAKAGESCMFECILSRESSDACSWTLKGQLVTSGGRFQISSKGRKYTLTIKGVTASDSGEVVFMLKDLKSRATLSVEGEAPVISKELQRVSAALGEDATFFCELSQTGLETSWSKDGKYIQKSQKYEVFQDNKVVKLIVHSVTAKDSGEYCCEVTGGLMSKARLEIKEPVNKFTHELKDTMAEEKGTVNFECETAQPAARVTWLKGTKEINAGGKYQMTQKGSILILTVKDLEKGDDNAYSCDIGTAKSTAQLTVQAIPVIFKQKLLDQECDEGSNVTLHCELSKPGVPVEWRKGTQVIQPGGKYLIKQTGAALELKITNVKTEDAGQYTCMCGDQKTTANMKIKALPAIFKHELQNQECDEGSNVTLHCELSKPGVPVEWRKGTQVIQPGGKYLIKQTGAALELKITDVKTEDAGQYTCMCGDQKTTANMKIKALPVIFKRELQNQECDEGSSVTLLCEISKPGVPVEWRKGTQVIQPGGKYLIKQTGAALELKITDVKTEDAGQYTCMCGDQKTTANMKIKDGSLITSCSSALPVIFKLELQNQECDEGSSVTLLCEISKPGVPVEWRKGTQVIKSGGKYHIKQTGASLELRITNVKPEDDGQYTCVCGDQKTTANMKIKALPVIFKRELQNQECDEGSSVTLLCEISKPGVPVEWRKGTQVIKSGGKYLIKQTGASLELRITNVKPEDAGQYTCVCGDQKTTANMKIKTLPAIFKRELQNQECDEGSNVTLHCELSKPGVPVEWRKGTQVIQPGGKYLIKQTGAALELKITDVKTEDAGQYTCKCGDQKTTANMKIKALPVIFKRELQNQECDEGSSVTLLCEISKPGVPVEWRKGTQVIKSGGKYLIKQTGASLELRITNVKPEDAGQYTCMCGDQKTTANMKIKTLPAIFKRELQNQECDEGSNVSLHCEISKLGVPVEWRKETQVINSGGKYLIKQTGAVLELKITDVKTEDAGQYTCMCGDQKTTANMKIKALPAIFKRELQNQECDEGSSVTLLCEISKPGVPVEWRKGTQVIKSGGKYLIKQTGASLELRITNVKPEDAGQYTCVCGDQKTTANMKIKTLPAIFKRELQNQECDEGSNVTLHCELSKPGVPVEWRKGTQVIQPGGKYLIKQTGAALELKITDVKTEDAGQYTCKCGDQKTTANMKIKALPVIFKRELQNQECDEGSSVTLLCEISKPGVPVEWRKGTQVIKSGGKYLIKQTGASLELRITNVKPEDAGQYTCVCGDQKTTANMKIKTLPAIFKRELQNQECDEGSNVSLHCEISKLGVPVEWRKETQVINSGGKYLIKQTGAVLELKITDVKTEDAGQYTCMCGDQKTTANMKIKALPVIFKRELQNQECDEGSSVSLHCEISKLGVPVEWRKETQVINSGGKYLIKQTGAVLELKITNVKLEDAGQYTCLCGDQKTTANMKIKELVTIETGLKSCIVNEGDDVSFECFVSQENFQDVQWALQDIPLQKNEMNDIRMEGKRHILFLRSVTPKYSGTVTFHVGDHTSFACLTVKGKLGYHLQILAYLSADSFSISVVLLVLSPPNSPCLCSVPHCALPAVPVISFAKDLESQQVTEGDSATLCCETSVSDAPVTWMKGKKVLCEGEKYTIRKDGVIQTLVVCNLSMDDAGEYICKVGKKQSIATLTIKEPVRITRELKDVTVTSGEDAVFHCEVSQMGVTCAEWWLGSNLLQNNDLNQISYQGREHSLVLKMVTPDDSGDVAFVVGCKRSVACLVVQEKPKVVFLEKPLDIMAKEGEMVTLSCMTSSPEASVVWYRNDVLIKAGDRHLFYKDRAIHQLRILRVRETDAGQYTCETGDSQSSATLTVKGKQSNSFFLLHMSLGIPAFFCKELENQDAVEGDTVTLSCELSKPDVSVEWRKGGVVLQPDKKYELKKDGCIQELHIYDLKPEDGGYYTCDAGHQLTTASVSVQEAEVLIVSGLKNTDVFVGEQAVFSCQLSRHAKGRVQWWLDGTRLENFPFSLIGVGEDNVHTLTLKNLAPNDSGTILFKTGSLTSTARLLVKDPTVEVVSAMEDIHIAENQPAEFVCQYSRPVKATWKQNGKLVQPDGHRVVVEQDWNVARLYISHVTLQDMGIYSCEAEGTYVEAHLRVQAKQIDIIQGLDNVETIEGGWKLEVVKPLEDRTAIVGEQVEFTCVLNEPVPENEVNWYANGSELRLGDLWVMKVKGCTCSLILKKAQVQPPQEITFAVQDAISVAKLITITVPDPPEDPELVSKGPTSVTLSWFTPLSNGGSPILGYRVEMRQVDSALWQPCHSEPVCSTELLVDNLIPGSGYRFRVAAINHAGVGDPVQLPQTVTLDVPVTVIRKLTCSKLQKGKMIRLECEISSENRSVIWLKDNQETEMGAKFQMLTEGKSQILLIKDFQFADQGIYTCVATEDAKTSISLNLEGDDTAVCQLEGEEGGQPGLPPESALEGDLHALWESVAKRRRMSREPTLDSISELPEEDGKEKAPDQKGKGLEKEQIKGKERPSEFSPSVKPGPHLYTSSDDESVSETSSLVSYLKKSSKSGFTLEGESGTTASKKLYKHFQMTEESLQQKTVETLMEVKKDDESEQQEAAIKIQAAFKGYKARKDMRPTFREIFKDQTKEPNGTIHLECVTEGKPEKVRWLKDGESLTDGKHYHIDIYNDGTCSLIVTAATTKDTGVYTCEVTNKFGTVTHSGKVTVESLRESSGCRPLTVGYSADSEPESSSGSEMDESLRQASKRLRRLLRTRLPPDVEEESFISADEGDLQPPDPHSYREDDRYIYIRFDTRSEAEVASQRFQQMFTQQGVPVETTILEAGAKIELRIMKMSFTQDGSQTPTQDRQLPAFMTGAPAAPVFLTQLQSQDVPDGYPVSFDCVIIGKPPPSVRWFKDGKIIEEDDHYMINEDQEGCHQLIITAVRPFDMGVYRCVAENDSGIASSKTELRVEMSCSSDYDTAADATETSSYVSAKGYISSSEHRDTEAFESVLEDEQLPQVVDELHDLYLSPGAPNAKMSVRVKGFPTPRVYWFKDGTPLQPSDRVLVSTERDIYSLEIVEVNSEDSGEYSTYISNAAGSAYSSARMIVFGPGQRIPEHVKIRDVHQMFNVALESKEPLVPPRFLERFCNRTVKQGACITLSVKVEGSPTPSINWLKEEPMKDVVWIKSETPGYTVASSGCQHSLILMDVGKEHSGMYTCIATNRAGQCVNTARLDVEQGEAKIPYLGGIDTRVLTEPEFLQKLTSQITEMVSAKITQASLRVPVADSDDETKTPSPSPHHGRSRPPSLIADSSSESDEGDARGEVFDIYVATADYNPMGLSKESITLKEGQYVEVLDSAHPLKWLVRTKPTKTTPSRQGWVSPAYLDKKLKLSAETGDVPETTGEEVTEGEYKRKLCQIIQDLISSEKEFVREMEFLTSHHLTHIGSENTPSEISSQKETIFRNISDIKTFHSSAFLPGLMDCDTDDDVAVRFLKNTEGFENYLQYFVGQARAQVTSGEKDIHQYFKDYADLELADIDPSEGPVLSVSSYLQRPLDRIQNYKDLLKELIRNKARNGQNCCLLEEAYSMVSSLPTRSENTHHVSLIENYPANLEALGEPIRQGPFIVWEGAPGIRTSSRGHHRHVFLFKNYVIICKQKRDTNTDTQAYIFKNMMKLTDIDVNETVEGDERAFEIWHEREDSVRKYTLQARTIIIKNSWLRDLCNLQQRYSMLAWSPPDFDAVLTDCTAELGQTVKLACKVTGSPKPVVTWFKDGRAVEVDPHHIIIEDPDGSCTLILDNMTADDSGQYMCFASSAAGNASTLGKITVQVPPRFVNKLRNATLIVGEDVQFACTIQSAPSPKIRWFKEGKLLTDQEKYQTYSEPRSGVVVLVIKNPGERDLGHYECELSNHLGGAKCAAELVLPTVAMAGTHRGDQAITIEVTEQDTKVPKKTIIIEETITTVVKNTRMKRHMSPHPSSMGVYRSEASTTEAPRHRKTMTRKPVPTLYVTEPEGATAQNPKWVEVEEIIEYKVNKSPKLPRRRGASPSKRPPPDNPNANNSNNKLVEAMQVSVDSMDSWNSEGKILTNEYENTESISEVYSDFEQPYILVETGTDDGGDDDATIIIPEYENNGELGAQDHKILAESNKVLTVEDLDDYVPKEGETFGCPGDSQMHAEKPCEIAILQREINETTVGQPILLTLERPVATMKPQPGFFSRFKEHLSNVFTDTSTVSNVKSRGEKTAPIYVSRVACIQSATTTGPSRRHRKQEIKPRYCSEVQRGTLNGPQSFKTQVSANTFSYAPIGQSLTFQITKKYQNEKQ</sequence>
<evidence type="ECO:0000259" key="29">
    <source>
        <dbReference type="PROSITE" id="PS50002"/>
    </source>
</evidence>
<feature type="domain" description="Ig-like" evidence="32">
    <location>
        <begin position="3432"/>
        <end position="3516"/>
    </location>
</feature>
<keyword evidence="15" id="KW-0418">Kinase</keyword>
<dbReference type="InterPro" id="IPR036028">
    <property type="entry name" value="SH3-like_dom_sf"/>
</dbReference>
<proteinExistence type="inferred from homology"/>
<feature type="domain" description="DH" evidence="31">
    <location>
        <begin position="6266"/>
        <end position="6450"/>
    </location>
</feature>
<keyword evidence="16" id="KW-0067">ATP-binding</keyword>
<feature type="domain" description="Ig-like" evidence="32">
    <location>
        <begin position="3333"/>
        <end position="3417"/>
    </location>
</feature>
<dbReference type="InterPro" id="IPR000219">
    <property type="entry name" value="DH_dom"/>
</dbReference>
<evidence type="ECO:0000256" key="8">
    <source>
        <dbReference type="ARBA" id="ARBA00022527"/>
    </source>
</evidence>
<feature type="domain" description="Ig-like" evidence="32">
    <location>
        <begin position="1489"/>
        <end position="1567"/>
    </location>
</feature>
<evidence type="ECO:0000259" key="32">
    <source>
        <dbReference type="PROSITE" id="PS50835"/>
    </source>
</evidence>
<dbReference type="SMART" id="SM00060">
    <property type="entry name" value="FN3"/>
    <property type="match status" value="2"/>
</dbReference>
<feature type="transmembrane region" description="Helical" evidence="28">
    <location>
        <begin position="143"/>
        <end position="163"/>
    </location>
</feature>
<feature type="domain" description="Ig-like" evidence="32">
    <location>
        <begin position="4233"/>
        <end position="4323"/>
    </location>
</feature>
<feature type="domain" description="Ig-like" evidence="32">
    <location>
        <begin position="3699"/>
        <end position="3788"/>
    </location>
</feature>
<feature type="domain" description="Ig-like" evidence="32">
    <location>
        <begin position="1304"/>
        <end position="1389"/>
    </location>
</feature>
<dbReference type="Pfam" id="PF07679">
    <property type="entry name" value="I-set"/>
    <property type="match status" value="50"/>
</dbReference>
<keyword evidence="6 26" id="KW-0728">SH3 domain</keyword>
<feature type="domain" description="Ig-like" evidence="32">
    <location>
        <begin position="4917"/>
        <end position="5002"/>
    </location>
</feature>
<feature type="compositionally biased region" description="Low complexity" evidence="27">
    <location>
        <begin position="6155"/>
        <end position="6164"/>
    </location>
</feature>
<feature type="domain" description="Fibronectin type-III" evidence="33">
    <location>
        <begin position="1119"/>
        <end position="1215"/>
    </location>
</feature>
<evidence type="ECO:0000256" key="17">
    <source>
        <dbReference type="ARBA" id="ARBA00022842"/>
    </source>
</evidence>
<dbReference type="FunFam" id="2.60.40.10:FF:000107">
    <property type="entry name" value="Myosin, light chain kinase a"/>
    <property type="match status" value="1"/>
</dbReference>
<dbReference type="GO" id="GO:0005085">
    <property type="term" value="F:guanyl-nucleotide exchange factor activity"/>
    <property type="evidence" value="ECO:0007669"/>
    <property type="project" value="InterPro"/>
</dbReference>
<feature type="domain" description="Ig-like" evidence="32">
    <location>
        <begin position="6681"/>
        <end position="6771"/>
    </location>
</feature>
<keyword evidence="23" id="KW-0393">Immunoglobulin domain</keyword>
<dbReference type="InterPro" id="IPR003598">
    <property type="entry name" value="Ig_sub2"/>
</dbReference>
<comment type="subcellular location">
    <subcellularLocation>
        <location evidence="3">Cytoplasm</location>
    </subcellularLocation>
    <subcellularLocation>
        <location evidence="2">Nucleus</location>
    </subcellularLocation>
</comment>
<feature type="domain" description="Ig-like" evidence="32">
    <location>
        <begin position="4158"/>
        <end position="4228"/>
    </location>
</feature>
<dbReference type="CDD" id="cd00063">
    <property type="entry name" value="FN3"/>
    <property type="match status" value="2"/>
</dbReference>
<keyword evidence="11 28" id="KW-0812">Transmembrane</keyword>
<dbReference type="InterPro" id="IPR001849">
    <property type="entry name" value="PH_domain"/>
</dbReference>
<dbReference type="Pfam" id="PF00612">
    <property type="entry name" value="IQ"/>
    <property type="match status" value="1"/>
</dbReference>
<evidence type="ECO:0000256" key="20">
    <source>
        <dbReference type="ARBA" id="ARBA00023136"/>
    </source>
</evidence>
<dbReference type="GO" id="GO:0005737">
    <property type="term" value="C:cytoplasm"/>
    <property type="evidence" value="ECO:0007669"/>
    <property type="project" value="UniProtKB-SubCell"/>
</dbReference>
<dbReference type="FunFam" id="2.60.40.10:FF:000707">
    <property type="entry name" value="Obscurin, cytoskeletal calmodulin and titin-interacting RhoGEF"/>
    <property type="match status" value="1"/>
</dbReference>
<feature type="domain" description="Ig-like" evidence="32">
    <location>
        <begin position="2460"/>
        <end position="2531"/>
    </location>
</feature>
<feature type="domain" description="Ig-like" evidence="32">
    <location>
        <begin position="3877"/>
        <end position="3966"/>
    </location>
</feature>
<feature type="domain" description="SH3" evidence="29">
    <location>
        <begin position="6175"/>
        <end position="6242"/>
    </location>
</feature>
<feature type="domain" description="Ig-like" evidence="32">
    <location>
        <begin position="5488"/>
        <end position="5576"/>
    </location>
</feature>
<dbReference type="GO" id="GO:0005516">
    <property type="term" value="F:calmodulin binding"/>
    <property type="evidence" value="ECO:0007669"/>
    <property type="project" value="UniProtKB-KW"/>
</dbReference>
<keyword evidence="17" id="KW-0460">Magnesium</keyword>
<evidence type="ECO:0000256" key="19">
    <source>
        <dbReference type="ARBA" id="ARBA00022989"/>
    </source>
</evidence>
<keyword evidence="21" id="KW-1015">Disulfide bond</keyword>
<dbReference type="PROSITE" id="PS50003">
    <property type="entry name" value="PH_DOMAIN"/>
    <property type="match status" value="1"/>
</dbReference>
<dbReference type="SMART" id="SM00406">
    <property type="entry name" value="IGv"/>
    <property type="match status" value="15"/>
</dbReference>
<evidence type="ECO:0000256" key="24">
    <source>
        <dbReference type="ARBA" id="ARBA00047899"/>
    </source>
</evidence>
<feature type="domain" description="Ig-like" evidence="32">
    <location>
        <begin position="1778"/>
        <end position="1873"/>
    </location>
</feature>
<organism evidence="35 36">
    <name type="scientific">Electrophorus voltai</name>
    <dbReference type="NCBI Taxonomy" id="2609070"/>
    <lineage>
        <taxon>Eukaryota</taxon>
        <taxon>Metazoa</taxon>
        <taxon>Chordata</taxon>
        <taxon>Craniata</taxon>
        <taxon>Vertebrata</taxon>
        <taxon>Euteleostomi</taxon>
        <taxon>Actinopterygii</taxon>
        <taxon>Neopterygii</taxon>
        <taxon>Teleostei</taxon>
        <taxon>Ostariophysi</taxon>
        <taxon>Gymnotiformes</taxon>
        <taxon>Gymnotoidei</taxon>
        <taxon>Gymnotidae</taxon>
        <taxon>Electrophorus</taxon>
    </lineage>
</organism>
<feature type="domain" description="Ig-like" evidence="32">
    <location>
        <begin position="2977"/>
        <end position="3061"/>
    </location>
</feature>
<feature type="domain" description="Ig-like" evidence="32">
    <location>
        <begin position="3155"/>
        <end position="3239"/>
    </location>
</feature>
<feature type="transmembrane region" description="Helical" evidence="28">
    <location>
        <begin position="227"/>
        <end position="253"/>
    </location>
</feature>
<dbReference type="CDD" id="cd12025">
    <property type="entry name" value="SH3_Obscurin_like"/>
    <property type="match status" value="1"/>
</dbReference>
<feature type="domain" description="Ig-like" evidence="32">
    <location>
        <begin position="5213"/>
        <end position="5296"/>
    </location>
</feature>
<dbReference type="InterPro" id="IPR013783">
    <property type="entry name" value="Ig-like_fold"/>
</dbReference>
<dbReference type="InterPro" id="IPR036116">
    <property type="entry name" value="FN3_sf"/>
</dbReference>
<dbReference type="Pfam" id="PF00621">
    <property type="entry name" value="RhoGEF"/>
    <property type="match status" value="1"/>
</dbReference>
<feature type="domain" description="Ig-like" evidence="32">
    <location>
        <begin position="4452"/>
        <end position="4540"/>
    </location>
</feature>
<evidence type="ECO:0000256" key="13">
    <source>
        <dbReference type="ARBA" id="ARBA00022737"/>
    </source>
</evidence>
<evidence type="ECO:0000259" key="30">
    <source>
        <dbReference type="PROSITE" id="PS50003"/>
    </source>
</evidence>
<comment type="similarity">
    <text evidence="4">Belongs to the protein kinase superfamily. CAMK Ser/Thr protein kinase family.</text>
</comment>
<evidence type="ECO:0000256" key="23">
    <source>
        <dbReference type="ARBA" id="ARBA00023319"/>
    </source>
</evidence>
<feature type="domain" description="Ig-like" evidence="32">
    <location>
        <begin position="3521"/>
        <end position="3610"/>
    </location>
</feature>
<keyword evidence="10" id="KW-0808">Transferase</keyword>
<feature type="domain" description="Ig-like" evidence="32">
    <location>
        <begin position="5869"/>
        <end position="5958"/>
    </location>
</feature>
<comment type="cofactor">
    <cofactor evidence="1">
        <name>Mg(2+)</name>
        <dbReference type="ChEBI" id="CHEBI:18420"/>
    </cofactor>
</comment>
<dbReference type="GO" id="GO:0016020">
    <property type="term" value="C:membrane"/>
    <property type="evidence" value="ECO:0007669"/>
    <property type="project" value="InterPro"/>
</dbReference>
<evidence type="ECO:0000256" key="11">
    <source>
        <dbReference type="ARBA" id="ARBA00022692"/>
    </source>
</evidence>
<dbReference type="SMART" id="SM00233">
    <property type="entry name" value="PH"/>
    <property type="match status" value="1"/>
</dbReference>
<dbReference type="Gene3D" id="1.20.900.10">
    <property type="entry name" value="Dbl homology (DH) domain"/>
    <property type="match status" value="1"/>
</dbReference>
<feature type="domain" description="Ig-like" evidence="32">
    <location>
        <begin position="3980"/>
        <end position="4050"/>
    </location>
</feature>
<dbReference type="EMBL" id="JAROKS010000016">
    <property type="protein sequence ID" value="KAK1794852.1"/>
    <property type="molecule type" value="Genomic_DNA"/>
</dbReference>
<dbReference type="Proteomes" id="UP001239994">
    <property type="component" value="Unassembled WGS sequence"/>
</dbReference>
<dbReference type="GO" id="GO:0016887">
    <property type="term" value="F:ATP hydrolysis activity"/>
    <property type="evidence" value="ECO:0007669"/>
    <property type="project" value="InterPro"/>
</dbReference>
<feature type="domain" description="Ig-like" evidence="32">
    <location>
        <begin position="3244"/>
        <end position="3328"/>
    </location>
</feature>
<evidence type="ECO:0000256" key="4">
    <source>
        <dbReference type="ARBA" id="ARBA00006692"/>
    </source>
</evidence>
<keyword evidence="22" id="KW-0539">Nucleus</keyword>
<dbReference type="GO" id="GO:0046872">
    <property type="term" value="F:metal ion binding"/>
    <property type="evidence" value="ECO:0007669"/>
    <property type="project" value="UniProtKB-KW"/>
</dbReference>
<feature type="domain" description="Ig-like" evidence="32">
    <location>
        <begin position="1403"/>
        <end position="1481"/>
    </location>
</feature>
<dbReference type="GO" id="GO:0004674">
    <property type="term" value="F:protein serine/threonine kinase activity"/>
    <property type="evidence" value="ECO:0007669"/>
    <property type="project" value="UniProtKB-KW"/>
</dbReference>
<evidence type="ECO:0000256" key="14">
    <source>
        <dbReference type="ARBA" id="ARBA00022741"/>
    </source>
</evidence>
<dbReference type="FunFam" id="2.60.40.10:FF:000421">
    <property type="entry name" value="LOW QUALITY PROTEIN: obscurin"/>
    <property type="match status" value="2"/>
</dbReference>
<feature type="domain" description="Ig-like" evidence="32">
    <location>
        <begin position="679"/>
        <end position="767"/>
    </location>
</feature>
<feature type="compositionally biased region" description="Basic and acidic residues" evidence="27">
    <location>
        <begin position="5357"/>
        <end position="5383"/>
    </location>
</feature>
<dbReference type="PROSITE" id="PS50853">
    <property type="entry name" value="FN3"/>
    <property type="match status" value="2"/>
</dbReference>
<dbReference type="InterPro" id="IPR003961">
    <property type="entry name" value="FN3_dom"/>
</dbReference>
<dbReference type="GO" id="GO:0140359">
    <property type="term" value="F:ABC-type transporter activity"/>
    <property type="evidence" value="ECO:0007669"/>
    <property type="project" value="InterPro"/>
</dbReference>
<dbReference type="InterPro" id="IPR011527">
    <property type="entry name" value="ABC1_TM_dom"/>
</dbReference>
<feature type="domain" description="Ig-like" evidence="32">
    <location>
        <begin position="3065"/>
        <end position="3150"/>
    </location>
</feature>
<evidence type="ECO:0000256" key="16">
    <source>
        <dbReference type="ARBA" id="ARBA00022840"/>
    </source>
</evidence>
<feature type="region of interest" description="Disordered" evidence="27">
    <location>
        <begin position="5340"/>
        <end position="5403"/>
    </location>
</feature>
<dbReference type="SUPFAM" id="SSF52540">
    <property type="entry name" value="P-loop containing nucleoside triphosphate hydrolases"/>
    <property type="match status" value="1"/>
</dbReference>
<evidence type="ECO:0000256" key="5">
    <source>
        <dbReference type="ARBA" id="ARBA00012513"/>
    </source>
</evidence>
<gene>
    <name evidence="35" type="ORF">P4O66_010054</name>
</gene>
<dbReference type="Gene3D" id="3.40.50.300">
    <property type="entry name" value="P-loop containing nucleotide triphosphate hydrolases"/>
    <property type="match status" value="1"/>
</dbReference>
<dbReference type="Pfam" id="PF00041">
    <property type="entry name" value="fn3"/>
    <property type="match status" value="2"/>
</dbReference>
<feature type="domain" description="Fibronectin type-III" evidence="33">
    <location>
        <begin position="5118"/>
        <end position="5213"/>
    </location>
</feature>
<dbReference type="FunFam" id="2.60.40.10:FF:000866">
    <property type="entry name" value="Obscurin, cytoskeletal calmodulin and titin-interacting RhoGEF"/>
    <property type="match status" value="1"/>
</dbReference>
<evidence type="ECO:0000256" key="21">
    <source>
        <dbReference type="ARBA" id="ARBA00023157"/>
    </source>
</evidence>
<keyword evidence="20 28" id="KW-0472">Membrane</keyword>
<feature type="compositionally biased region" description="Acidic residues" evidence="27">
    <location>
        <begin position="5631"/>
        <end position="5642"/>
    </location>
</feature>
<feature type="domain" description="Ig-like" evidence="32">
    <location>
        <begin position="2809"/>
        <end position="2886"/>
    </location>
</feature>
<keyword evidence="9" id="KW-0597">Phosphoprotein</keyword>
<dbReference type="InterPro" id="IPR013106">
    <property type="entry name" value="Ig_V-set"/>
</dbReference>
<feature type="domain" description="Ig-like" evidence="32">
    <location>
        <begin position="3624"/>
        <end position="3694"/>
    </location>
</feature>
<dbReference type="PROSITE" id="PS50096">
    <property type="entry name" value="IQ"/>
    <property type="match status" value="1"/>
</dbReference>
<evidence type="ECO:0000256" key="12">
    <source>
        <dbReference type="ARBA" id="ARBA00022723"/>
    </source>
</evidence>
<dbReference type="SMART" id="SM00015">
    <property type="entry name" value="IQ"/>
    <property type="match status" value="1"/>
</dbReference>
<dbReference type="GO" id="GO:0055013">
    <property type="term" value="P:cardiac muscle cell development"/>
    <property type="evidence" value="ECO:0007669"/>
    <property type="project" value="UniProtKB-ARBA"/>
</dbReference>
<feature type="domain" description="Ig-like" evidence="32">
    <location>
        <begin position="2261"/>
        <end position="2346"/>
    </location>
</feature>
<dbReference type="Pfam" id="PF00005">
    <property type="entry name" value="ABC_tran"/>
    <property type="match status" value="1"/>
</dbReference>
<dbReference type="InterPro" id="IPR013098">
    <property type="entry name" value="Ig_I-set"/>
</dbReference>
<keyword evidence="7" id="KW-0963">Cytoplasm</keyword>
<comment type="catalytic activity">
    <reaction evidence="25">
        <text>L-seryl-[protein] + ATP = O-phospho-L-seryl-[protein] + ADP + H(+)</text>
        <dbReference type="Rhea" id="RHEA:17989"/>
        <dbReference type="Rhea" id="RHEA-COMP:9863"/>
        <dbReference type="Rhea" id="RHEA-COMP:11604"/>
        <dbReference type="ChEBI" id="CHEBI:15378"/>
        <dbReference type="ChEBI" id="CHEBI:29999"/>
        <dbReference type="ChEBI" id="CHEBI:30616"/>
        <dbReference type="ChEBI" id="CHEBI:83421"/>
        <dbReference type="ChEBI" id="CHEBI:456216"/>
        <dbReference type="EC" id="2.7.11.1"/>
    </reaction>
</comment>
<feature type="transmembrane region" description="Helical" evidence="28">
    <location>
        <begin position="77"/>
        <end position="94"/>
    </location>
</feature>
<dbReference type="InterPro" id="IPR011993">
    <property type="entry name" value="PH-like_dom_sf"/>
</dbReference>
<feature type="region of interest" description="Disordered" evidence="27">
    <location>
        <begin position="5631"/>
        <end position="5652"/>
    </location>
</feature>
<feature type="domain" description="Ig-like" evidence="32">
    <location>
        <begin position="1897"/>
        <end position="1989"/>
    </location>
</feature>
<feature type="domain" description="Ig-like" evidence="32">
    <location>
        <begin position="935"/>
        <end position="1018"/>
    </location>
</feature>
<dbReference type="CDD" id="cd13239">
    <property type="entry name" value="PH_Obscurin"/>
    <property type="match status" value="1"/>
</dbReference>
<evidence type="ECO:0000256" key="15">
    <source>
        <dbReference type="ARBA" id="ARBA00022777"/>
    </source>
</evidence>
<evidence type="ECO:0000256" key="2">
    <source>
        <dbReference type="ARBA" id="ARBA00004123"/>
    </source>
</evidence>
<evidence type="ECO:0000259" key="34">
    <source>
        <dbReference type="PROSITE" id="PS50893"/>
    </source>
</evidence>
<evidence type="ECO:0000256" key="22">
    <source>
        <dbReference type="ARBA" id="ARBA00023242"/>
    </source>
</evidence>
<dbReference type="FunFam" id="2.60.40.10:FF:000380">
    <property type="entry name" value="obscurin isoform X3"/>
    <property type="match status" value="1"/>
</dbReference>
<feature type="domain" description="Ig-like" evidence="32">
    <location>
        <begin position="843"/>
        <end position="931"/>
    </location>
</feature>
<dbReference type="InterPro" id="IPR017871">
    <property type="entry name" value="ABC_transporter-like_CS"/>
</dbReference>
<feature type="domain" description="Ig-like" evidence="32">
    <location>
        <begin position="6587"/>
        <end position="6676"/>
    </location>
</feature>
<dbReference type="GO" id="GO:0005524">
    <property type="term" value="F:ATP binding"/>
    <property type="evidence" value="ECO:0007669"/>
    <property type="project" value="UniProtKB-KW"/>
</dbReference>
<dbReference type="SMART" id="SM00325">
    <property type="entry name" value="RhoGEF"/>
    <property type="match status" value="1"/>
</dbReference>
<dbReference type="CDD" id="cd23767">
    <property type="entry name" value="IQCD"/>
    <property type="match status" value="1"/>
</dbReference>
<evidence type="ECO:0000313" key="36">
    <source>
        <dbReference type="Proteomes" id="UP001239994"/>
    </source>
</evidence>
<evidence type="ECO:0000256" key="10">
    <source>
        <dbReference type="ARBA" id="ARBA00022679"/>
    </source>
</evidence>
<feature type="domain" description="Ig-like" evidence="32">
    <location>
        <begin position="1595"/>
        <end position="1683"/>
    </location>
</feature>
<evidence type="ECO:0000256" key="26">
    <source>
        <dbReference type="PROSITE-ProRule" id="PRU00192"/>
    </source>
</evidence>
<protein>
    <recommendedName>
        <fullName evidence="5">non-specific serine/threonine protein kinase</fullName>
        <ecNumber evidence="5">2.7.11.1</ecNumber>
    </recommendedName>
</protein>
<dbReference type="EC" id="2.7.11.1" evidence="5"/>
<dbReference type="PANTHER" id="PTHR35971">
    <property type="entry name" value="SI:DKEY-31G6.6"/>
    <property type="match status" value="1"/>
</dbReference>
<dbReference type="FunFam" id="2.60.40.10:FF:000050">
    <property type="entry name" value="Titin isoform B"/>
    <property type="match status" value="2"/>
</dbReference>
<feature type="domain" description="PH" evidence="30">
    <location>
        <begin position="6468"/>
        <end position="6577"/>
    </location>
</feature>
<dbReference type="InterPro" id="IPR007110">
    <property type="entry name" value="Ig-like_dom"/>
</dbReference>
<dbReference type="SMART" id="SM00409">
    <property type="entry name" value="IG"/>
    <property type="match status" value="52"/>
</dbReference>
<dbReference type="PROSITE" id="PS50002">
    <property type="entry name" value="SH3"/>
    <property type="match status" value="1"/>
</dbReference>
<dbReference type="FunFam" id="2.60.40.10:FF:000032">
    <property type="entry name" value="palladin isoform X1"/>
    <property type="match status" value="4"/>
</dbReference>
<dbReference type="GO" id="GO:0003007">
    <property type="term" value="P:heart morphogenesis"/>
    <property type="evidence" value="ECO:0007669"/>
    <property type="project" value="UniProtKB-ARBA"/>
</dbReference>
<dbReference type="InterPro" id="IPR003599">
    <property type="entry name" value="Ig_sub"/>
</dbReference>
<name>A0AAD9DX78_9TELE</name>
<dbReference type="PROSITE" id="PS50893">
    <property type="entry name" value="ABC_TRANSPORTER_2"/>
    <property type="match status" value="1"/>
</dbReference>
<dbReference type="InterPro" id="IPR035899">
    <property type="entry name" value="DBL_dom_sf"/>
</dbReference>
<evidence type="ECO:0000256" key="25">
    <source>
        <dbReference type="ARBA" id="ARBA00048679"/>
    </source>
</evidence>
<evidence type="ECO:0000256" key="3">
    <source>
        <dbReference type="ARBA" id="ARBA00004496"/>
    </source>
</evidence>
<feature type="domain" description="Ig-like" evidence="32">
    <location>
        <begin position="4738"/>
        <end position="4822"/>
    </location>
</feature>
<dbReference type="FunFam" id="2.30.29.30:FF:000197">
    <property type="entry name" value="obscurin isoform X5"/>
    <property type="match status" value="1"/>
</dbReference>
<dbReference type="InterPro" id="IPR001452">
    <property type="entry name" value="SH3_domain"/>
</dbReference>
<feature type="domain" description="Ig-like" evidence="32">
    <location>
        <begin position="1687"/>
        <end position="1775"/>
    </location>
</feature>
<dbReference type="PANTHER" id="PTHR35971:SF4">
    <property type="entry name" value="OBSCURIN"/>
    <property type="match status" value="1"/>
</dbReference>
<keyword evidence="13" id="KW-0677">Repeat</keyword>
<dbReference type="InterPro" id="IPR036179">
    <property type="entry name" value="Ig-like_dom_sf"/>
</dbReference>
<feature type="domain" description="Ig-like" evidence="32">
    <location>
        <begin position="4634"/>
        <end position="4719"/>
    </location>
</feature>
<evidence type="ECO:0000313" key="35">
    <source>
        <dbReference type="EMBL" id="KAK1794852.1"/>
    </source>
</evidence>
<feature type="domain" description="ABC transporter" evidence="34">
    <location>
        <begin position="343"/>
        <end position="601"/>
    </location>
</feature>
<dbReference type="SUPFAM" id="SSF50044">
    <property type="entry name" value="SH3-domain"/>
    <property type="match status" value="1"/>
</dbReference>
<dbReference type="FunFam" id="2.60.40.10:FF:001066">
    <property type="entry name" value="Obscurin-like protein 1 isoform 3"/>
    <property type="match status" value="3"/>
</dbReference>
<dbReference type="InterPro" id="IPR003439">
    <property type="entry name" value="ABC_transporter-like_ATP-bd"/>
</dbReference>
<feature type="transmembrane region" description="Helical" evidence="28">
    <location>
        <begin position="38"/>
        <end position="56"/>
    </location>
</feature>
<keyword evidence="18" id="KW-0112">Calmodulin-binding</keyword>
<dbReference type="CDD" id="cd00096">
    <property type="entry name" value="Ig"/>
    <property type="match status" value="5"/>
</dbReference>
<dbReference type="SUPFAM" id="SSF50729">
    <property type="entry name" value="PH domain-like"/>
    <property type="match status" value="1"/>
</dbReference>
<keyword evidence="19 28" id="KW-1133">Transmembrane helix</keyword>
<dbReference type="Pfam" id="PF22697">
    <property type="entry name" value="SOS1_NGEF_PH"/>
    <property type="match status" value="1"/>
</dbReference>
<feature type="domain" description="Ig-like" evidence="32">
    <location>
        <begin position="2619"/>
        <end position="2703"/>
    </location>
</feature>
<dbReference type="Pfam" id="PF06472">
    <property type="entry name" value="ABC_membrane_2"/>
    <property type="match status" value="2"/>
</dbReference>
<keyword evidence="14" id="KW-0547">Nucleotide-binding</keyword>
<dbReference type="FunFam" id="2.60.40.10:FF:000228">
    <property type="entry name" value="obscurin isoform X4"/>
    <property type="match status" value="14"/>
</dbReference>
<dbReference type="PROSITE" id="PS50010">
    <property type="entry name" value="DH_2"/>
    <property type="match status" value="1"/>
</dbReference>
<dbReference type="FunFam" id="2.60.40.10:FF:001084">
    <property type="entry name" value="obscurin-like isoform X3"/>
    <property type="match status" value="1"/>
</dbReference>
<evidence type="ECO:0000259" key="33">
    <source>
        <dbReference type="PROSITE" id="PS50853"/>
    </source>
</evidence>
<feature type="domain" description="Ig-like" evidence="32">
    <location>
        <begin position="4055"/>
        <end position="4144"/>
    </location>
</feature>
<keyword evidence="36" id="KW-1185">Reference proteome</keyword>
<evidence type="ECO:0000256" key="27">
    <source>
        <dbReference type="SAM" id="MobiDB-lite"/>
    </source>
</evidence>
<dbReference type="CDD" id="cd03223">
    <property type="entry name" value="ABCD_peroxisomal_ALDP"/>
    <property type="match status" value="1"/>
</dbReference>
<dbReference type="SUPFAM" id="SSF48726">
    <property type="entry name" value="Immunoglobulin"/>
    <property type="match status" value="53"/>
</dbReference>
<dbReference type="Gene3D" id="2.30.29.30">
    <property type="entry name" value="Pleckstrin-homology domain (PH domain)/Phosphotyrosine-binding domain (PTB)"/>
    <property type="match status" value="1"/>
</dbReference>
<evidence type="ECO:0000256" key="28">
    <source>
        <dbReference type="SAM" id="Phobius"/>
    </source>
</evidence>
<accession>A0AAD9DX78</accession>
<reference evidence="35" key="1">
    <citation type="submission" date="2023-03" db="EMBL/GenBank/DDBJ databases">
        <title>Electrophorus voltai genome.</title>
        <authorList>
            <person name="Bian C."/>
        </authorList>
    </citation>
    <scope>NUCLEOTIDE SEQUENCE</scope>
    <source>
        <strain evidence="35">CB-2022</strain>
        <tissue evidence="35">Muscle</tissue>
    </source>
</reference>
<dbReference type="InterPro" id="IPR055251">
    <property type="entry name" value="SOS1_NGEF_PH"/>
</dbReference>
<feature type="domain" description="Ig-like" evidence="32">
    <location>
        <begin position="3802"/>
        <end position="3872"/>
    </location>
</feature>
<feature type="domain" description="Ig-like" evidence="32">
    <location>
        <begin position="5992"/>
        <end position="6086"/>
    </location>
</feature>
<feature type="domain" description="Ig-like" evidence="32">
    <location>
        <begin position="579"/>
        <end position="667"/>
    </location>
</feature>
<feature type="region of interest" description="Disordered" evidence="27">
    <location>
        <begin position="6133"/>
        <end position="6171"/>
    </location>
</feature>
<feature type="domain" description="Ig-like" evidence="32">
    <location>
        <begin position="5731"/>
        <end position="5820"/>
    </location>
</feature>
<keyword evidence="8" id="KW-0723">Serine/threonine-protein kinase</keyword>
<feature type="region of interest" description="Disordered" evidence="27">
    <location>
        <begin position="5588"/>
        <end position="5612"/>
    </location>
</feature>